<keyword evidence="2" id="KW-1185">Reference proteome</keyword>
<dbReference type="EMBL" id="JAIWYP010000008">
    <property type="protein sequence ID" value="KAH3783071.1"/>
    <property type="molecule type" value="Genomic_DNA"/>
</dbReference>
<reference evidence="1" key="1">
    <citation type="journal article" date="2019" name="bioRxiv">
        <title>The Genome of the Zebra Mussel, Dreissena polymorpha: A Resource for Invasive Species Research.</title>
        <authorList>
            <person name="McCartney M.A."/>
            <person name="Auch B."/>
            <person name="Kono T."/>
            <person name="Mallez S."/>
            <person name="Zhang Y."/>
            <person name="Obille A."/>
            <person name="Becker A."/>
            <person name="Abrahante J.E."/>
            <person name="Garbe J."/>
            <person name="Badalamenti J.P."/>
            <person name="Herman A."/>
            <person name="Mangelson H."/>
            <person name="Liachko I."/>
            <person name="Sullivan S."/>
            <person name="Sone E.D."/>
            <person name="Koren S."/>
            <person name="Silverstein K.A.T."/>
            <person name="Beckman K.B."/>
            <person name="Gohl D.M."/>
        </authorList>
    </citation>
    <scope>NUCLEOTIDE SEQUENCE</scope>
    <source>
        <strain evidence="1">Duluth1</strain>
        <tissue evidence="1">Whole animal</tissue>
    </source>
</reference>
<dbReference type="AlphaFoldDB" id="A0A9D4ERB5"/>
<protein>
    <submittedName>
        <fullName evidence="1">Uncharacterized protein</fullName>
    </submittedName>
</protein>
<reference evidence="1" key="2">
    <citation type="submission" date="2020-11" db="EMBL/GenBank/DDBJ databases">
        <authorList>
            <person name="McCartney M.A."/>
            <person name="Auch B."/>
            <person name="Kono T."/>
            <person name="Mallez S."/>
            <person name="Becker A."/>
            <person name="Gohl D.M."/>
            <person name="Silverstein K.A.T."/>
            <person name="Koren S."/>
            <person name="Bechman K.B."/>
            <person name="Herman A."/>
            <person name="Abrahante J.E."/>
            <person name="Garbe J."/>
        </authorList>
    </citation>
    <scope>NUCLEOTIDE SEQUENCE</scope>
    <source>
        <strain evidence="1">Duluth1</strain>
        <tissue evidence="1">Whole animal</tissue>
    </source>
</reference>
<accession>A0A9D4ERB5</accession>
<evidence type="ECO:0000313" key="1">
    <source>
        <dbReference type="EMBL" id="KAH3783071.1"/>
    </source>
</evidence>
<evidence type="ECO:0000313" key="2">
    <source>
        <dbReference type="Proteomes" id="UP000828390"/>
    </source>
</evidence>
<comment type="caution">
    <text evidence="1">The sequence shown here is derived from an EMBL/GenBank/DDBJ whole genome shotgun (WGS) entry which is preliminary data.</text>
</comment>
<gene>
    <name evidence="1" type="ORF">DPMN_160999</name>
</gene>
<name>A0A9D4ERB5_DREPO</name>
<dbReference type="Proteomes" id="UP000828390">
    <property type="component" value="Unassembled WGS sequence"/>
</dbReference>
<sequence>MESYHDIPNGNIRTNDITVDANRLRPQLGNPLKSHRPNLKASTCYRYIRAAFWFLKGKSSLRAECCS</sequence>
<organism evidence="1 2">
    <name type="scientific">Dreissena polymorpha</name>
    <name type="common">Zebra mussel</name>
    <name type="synonym">Mytilus polymorpha</name>
    <dbReference type="NCBI Taxonomy" id="45954"/>
    <lineage>
        <taxon>Eukaryota</taxon>
        <taxon>Metazoa</taxon>
        <taxon>Spiralia</taxon>
        <taxon>Lophotrochozoa</taxon>
        <taxon>Mollusca</taxon>
        <taxon>Bivalvia</taxon>
        <taxon>Autobranchia</taxon>
        <taxon>Heteroconchia</taxon>
        <taxon>Euheterodonta</taxon>
        <taxon>Imparidentia</taxon>
        <taxon>Neoheterodontei</taxon>
        <taxon>Myida</taxon>
        <taxon>Dreissenoidea</taxon>
        <taxon>Dreissenidae</taxon>
        <taxon>Dreissena</taxon>
    </lineage>
</organism>
<proteinExistence type="predicted"/>